<keyword evidence="2" id="KW-0378">Hydrolase</keyword>
<dbReference type="InParanoid" id="A0A084QS53"/>
<sequence length="641" mass="69952">MTFSLILMALSATLSSAVPLSGNWSSISPSPDIHWHSCYNDTLQCTRLLLPLDWPAHENTTTSPPLPPPLSEQDATVAIAIIKLPAAVPRTHPTYAGPIFTNPGGPGGSGVDFLLRLGRYLQRVVDKPGTRRYDIVSFDPRGVGLSTPAVDCFADNPAARDALFLEGRGTWGLDRGDSAITYSKAVMQAYGQRCKNSKGARVLAYVGTPSVARDIVAMADKIDEERRRSIDADTYPADDNVEQRQLELKRSTATDPQDVVRVQYMGFSYGTILGNYLASMFPGRLGRMLLDGVCDIHDYVSGPGWLNHLYDTDELFDTFLHGCHLAGPSLCALTISSDSSSLDLRERLLDFLTSLDTQPQPVLSSDSTIVILSGNDVRTLIGYSLYSPLTYFQSFSKTLSAAMTGNLTVLADALLRGGYVPNHSSQATCSTPGPLQDTPTGIEGLHAVLCSDAIDVTSMDTAWWSDYIRKQLSFSSIFGAYWASLRFACAGWRFRANWSFKGPFTTPTPDSHRLAGRPEAPILFLTSRLDPVTPLSNARLMAANHHDAAVVIQESLGHTALISAPSRCTAKIVADYFHLGTVPDSEMSCQEDCGPWDVDCHLFNHEPSQDMTAANFLDATALRVFRQDQQQLRLPKHPLGV</sequence>
<evidence type="ECO:0000256" key="3">
    <source>
        <dbReference type="SAM" id="SignalP"/>
    </source>
</evidence>
<evidence type="ECO:0000313" key="6">
    <source>
        <dbReference type="Proteomes" id="UP000028524"/>
    </source>
</evidence>
<dbReference type="InterPro" id="IPR013595">
    <property type="entry name" value="Pept_S33_TAP-like_C"/>
</dbReference>
<accession>A0A084QS53</accession>
<feature type="chain" id="PRO_5001779608" description="Peptidase S33 tripeptidyl aminopeptidase-like C-terminal domain-containing protein" evidence="3">
    <location>
        <begin position="18"/>
        <end position="641"/>
    </location>
</feature>
<dbReference type="EMBL" id="KL660382">
    <property type="protein sequence ID" value="KFA66788.1"/>
    <property type="molecule type" value="Genomic_DNA"/>
</dbReference>
<feature type="domain" description="Peptidase S33 tripeptidyl aminopeptidase-like C-terminal" evidence="4">
    <location>
        <begin position="476"/>
        <end position="589"/>
    </location>
</feature>
<organism evidence="5 6">
    <name type="scientific">Stachybotrys chlorohalonatus (strain IBT 40285)</name>
    <dbReference type="NCBI Taxonomy" id="1283841"/>
    <lineage>
        <taxon>Eukaryota</taxon>
        <taxon>Fungi</taxon>
        <taxon>Dikarya</taxon>
        <taxon>Ascomycota</taxon>
        <taxon>Pezizomycotina</taxon>
        <taxon>Sordariomycetes</taxon>
        <taxon>Hypocreomycetidae</taxon>
        <taxon>Hypocreales</taxon>
        <taxon>Stachybotryaceae</taxon>
        <taxon>Stachybotrys</taxon>
    </lineage>
</organism>
<reference evidence="5 6" key="1">
    <citation type="journal article" date="2014" name="BMC Genomics">
        <title>Comparative genome sequencing reveals chemotype-specific gene clusters in the toxigenic black mold Stachybotrys.</title>
        <authorList>
            <person name="Semeiks J."/>
            <person name="Borek D."/>
            <person name="Otwinowski Z."/>
            <person name="Grishin N.V."/>
        </authorList>
    </citation>
    <scope>NUCLEOTIDE SEQUENCE [LARGE SCALE GENOMIC DNA]</scope>
    <source>
        <strain evidence="5 6">IBT 40285</strain>
    </source>
</reference>
<evidence type="ECO:0000259" key="4">
    <source>
        <dbReference type="Pfam" id="PF08386"/>
    </source>
</evidence>
<gene>
    <name evidence="5" type="ORF">S40285_07044</name>
</gene>
<dbReference type="GO" id="GO:0016787">
    <property type="term" value="F:hydrolase activity"/>
    <property type="evidence" value="ECO:0007669"/>
    <property type="project" value="UniProtKB-KW"/>
</dbReference>
<dbReference type="AlphaFoldDB" id="A0A084QS53"/>
<dbReference type="Gene3D" id="3.40.50.1820">
    <property type="entry name" value="alpha/beta hydrolase"/>
    <property type="match status" value="2"/>
</dbReference>
<dbReference type="Pfam" id="PF08386">
    <property type="entry name" value="Abhydrolase_4"/>
    <property type="match status" value="1"/>
</dbReference>
<dbReference type="InterPro" id="IPR051601">
    <property type="entry name" value="Serine_prot/Carboxylest_S33"/>
</dbReference>
<dbReference type="Proteomes" id="UP000028524">
    <property type="component" value="Unassembled WGS sequence"/>
</dbReference>
<dbReference type="OMA" id="EYIRWEI"/>
<name>A0A084QS53_STAC4</name>
<dbReference type="STRING" id="1283841.A0A084QS53"/>
<dbReference type="PANTHER" id="PTHR43248:SF25">
    <property type="entry name" value="AB HYDROLASE-1 DOMAIN-CONTAINING PROTEIN-RELATED"/>
    <property type="match status" value="1"/>
</dbReference>
<evidence type="ECO:0000256" key="1">
    <source>
        <dbReference type="ARBA" id="ARBA00010088"/>
    </source>
</evidence>
<dbReference type="HOGENOM" id="CLU_013364_5_2_1"/>
<keyword evidence="6" id="KW-1185">Reference proteome</keyword>
<dbReference type="InterPro" id="IPR029058">
    <property type="entry name" value="AB_hydrolase_fold"/>
</dbReference>
<keyword evidence="3" id="KW-0732">Signal</keyword>
<dbReference type="SUPFAM" id="SSF53474">
    <property type="entry name" value="alpha/beta-Hydrolases"/>
    <property type="match status" value="1"/>
</dbReference>
<feature type="signal peptide" evidence="3">
    <location>
        <begin position="1"/>
        <end position="17"/>
    </location>
</feature>
<protein>
    <recommendedName>
        <fullName evidence="4">Peptidase S33 tripeptidyl aminopeptidase-like C-terminal domain-containing protein</fullName>
    </recommendedName>
</protein>
<evidence type="ECO:0000313" key="5">
    <source>
        <dbReference type="EMBL" id="KFA66788.1"/>
    </source>
</evidence>
<dbReference type="PANTHER" id="PTHR43248">
    <property type="entry name" value="2-SUCCINYL-6-HYDROXY-2,4-CYCLOHEXADIENE-1-CARBOXYLATE SYNTHASE"/>
    <property type="match status" value="1"/>
</dbReference>
<comment type="similarity">
    <text evidence="1">Belongs to the peptidase S33 family.</text>
</comment>
<feature type="non-terminal residue" evidence="5">
    <location>
        <position position="641"/>
    </location>
</feature>
<evidence type="ECO:0000256" key="2">
    <source>
        <dbReference type="ARBA" id="ARBA00022801"/>
    </source>
</evidence>
<dbReference type="OrthoDB" id="425534at2759"/>
<proteinExistence type="inferred from homology"/>